<sequence>MESNKKIGVLFVCLGNICRSPMAEAVFRHLIKQEGLEEQFVIDSAGTGDWHIGNPPHQGTRNILDLKHISYEGLKARQVDVSDFTDFDYIVAMDVKNEKDLSSLAKGQVATIIKLLDLVPEAKSKEVPDPYFTGNFDEVYDLVVRGSQALLEHIRIQKSL</sequence>
<reference evidence="8 9" key="1">
    <citation type="submission" date="2020-08" db="EMBL/GenBank/DDBJ databases">
        <title>Genomic Encyclopedia of Type Strains, Phase III (KMG-III): the genomes of soil and plant-associated and newly described type strains.</title>
        <authorList>
            <person name="Whitman W."/>
        </authorList>
    </citation>
    <scope>NUCLEOTIDE SEQUENCE [LARGE SCALE GENOMIC DNA]</scope>
    <source>
        <strain evidence="8 9">CECT 8693</strain>
    </source>
</reference>
<dbReference type="InterPro" id="IPR017867">
    <property type="entry name" value="Tyr_phospatase_low_mol_wt"/>
</dbReference>
<feature type="active site" description="Nucleophile" evidence="6">
    <location>
        <position position="13"/>
    </location>
</feature>
<dbReference type="Gene3D" id="3.40.50.2300">
    <property type="match status" value="1"/>
</dbReference>
<dbReference type="PANTHER" id="PTHR11717:SF7">
    <property type="entry name" value="LOW MOLECULAR WEIGHT PHOSPHOTYROSINE PROTEIN PHOSPHATASE"/>
    <property type="match status" value="1"/>
</dbReference>
<evidence type="ECO:0000256" key="4">
    <source>
        <dbReference type="ARBA" id="ARBA00022912"/>
    </source>
</evidence>
<evidence type="ECO:0000313" key="8">
    <source>
        <dbReference type="EMBL" id="MBA9088006.1"/>
    </source>
</evidence>
<dbReference type="InterPro" id="IPR023485">
    <property type="entry name" value="Ptyr_pPase"/>
</dbReference>
<name>A0A7W3SXE0_9BACL</name>
<dbReference type="EC" id="3.1.3.48" evidence="2"/>
<evidence type="ECO:0000313" key="9">
    <source>
        <dbReference type="Proteomes" id="UP000567067"/>
    </source>
</evidence>
<keyword evidence="9" id="KW-1185">Reference proteome</keyword>
<dbReference type="PANTHER" id="PTHR11717">
    <property type="entry name" value="LOW MOLECULAR WEIGHT PROTEIN TYROSINE PHOSPHATASE"/>
    <property type="match status" value="1"/>
</dbReference>
<feature type="active site" description="Proton donor" evidence="6">
    <location>
        <position position="129"/>
    </location>
</feature>
<dbReference type="Pfam" id="PF01451">
    <property type="entry name" value="LMWPc"/>
    <property type="match status" value="1"/>
</dbReference>
<comment type="caution">
    <text evidence="8">The sequence shown here is derived from an EMBL/GenBank/DDBJ whole genome shotgun (WGS) entry which is preliminary data.</text>
</comment>
<dbReference type="SMART" id="SM00226">
    <property type="entry name" value="LMWPc"/>
    <property type="match status" value="1"/>
</dbReference>
<dbReference type="PRINTS" id="PR00719">
    <property type="entry name" value="LMWPTPASE"/>
</dbReference>
<dbReference type="Proteomes" id="UP000567067">
    <property type="component" value="Unassembled WGS sequence"/>
</dbReference>
<dbReference type="InterPro" id="IPR050438">
    <property type="entry name" value="LMW_PTPase"/>
</dbReference>
<dbReference type="SUPFAM" id="SSF52788">
    <property type="entry name" value="Phosphotyrosine protein phosphatases I"/>
    <property type="match status" value="1"/>
</dbReference>
<comment type="similarity">
    <text evidence="1">Belongs to the low molecular weight phosphotyrosine protein phosphatase family.</text>
</comment>
<evidence type="ECO:0000256" key="2">
    <source>
        <dbReference type="ARBA" id="ARBA00013064"/>
    </source>
</evidence>
<feature type="domain" description="Phosphotyrosine protein phosphatase I" evidence="7">
    <location>
        <begin position="7"/>
        <end position="153"/>
    </location>
</feature>
<accession>A0A7W3SXE0</accession>
<dbReference type="EMBL" id="JACJIP010000040">
    <property type="protein sequence ID" value="MBA9088006.1"/>
    <property type="molecule type" value="Genomic_DNA"/>
</dbReference>
<proteinExistence type="inferred from homology"/>
<evidence type="ECO:0000259" key="7">
    <source>
        <dbReference type="SMART" id="SM00226"/>
    </source>
</evidence>
<dbReference type="FunFam" id="3.40.50.2300:FF:000113">
    <property type="entry name" value="Low molecular weight protein-tyrosine-phosphatase"/>
    <property type="match status" value="1"/>
</dbReference>
<evidence type="ECO:0000256" key="6">
    <source>
        <dbReference type="PIRSR" id="PIRSR617867-1"/>
    </source>
</evidence>
<comment type="catalytic activity">
    <reaction evidence="5">
        <text>O-phospho-L-tyrosyl-[protein] + H2O = L-tyrosyl-[protein] + phosphate</text>
        <dbReference type="Rhea" id="RHEA:10684"/>
        <dbReference type="Rhea" id="RHEA-COMP:10136"/>
        <dbReference type="Rhea" id="RHEA-COMP:20101"/>
        <dbReference type="ChEBI" id="CHEBI:15377"/>
        <dbReference type="ChEBI" id="CHEBI:43474"/>
        <dbReference type="ChEBI" id="CHEBI:46858"/>
        <dbReference type="ChEBI" id="CHEBI:61978"/>
        <dbReference type="EC" id="3.1.3.48"/>
    </reaction>
</comment>
<evidence type="ECO:0000256" key="3">
    <source>
        <dbReference type="ARBA" id="ARBA00022801"/>
    </source>
</evidence>
<keyword evidence="3 8" id="KW-0378">Hydrolase</keyword>
<dbReference type="AlphaFoldDB" id="A0A7W3SXE0"/>
<evidence type="ECO:0000256" key="5">
    <source>
        <dbReference type="ARBA" id="ARBA00051722"/>
    </source>
</evidence>
<dbReference type="CDD" id="cd16343">
    <property type="entry name" value="LMWPTP"/>
    <property type="match status" value="1"/>
</dbReference>
<keyword evidence="4" id="KW-0904">Protein phosphatase</keyword>
<dbReference type="InterPro" id="IPR036196">
    <property type="entry name" value="Ptyr_pPase_sf"/>
</dbReference>
<gene>
    <name evidence="8" type="ORF">FHR92_004499</name>
</gene>
<protein>
    <recommendedName>
        <fullName evidence="2">protein-tyrosine-phosphatase</fullName>
        <ecNumber evidence="2">3.1.3.48</ecNumber>
    </recommendedName>
</protein>
<feature type="active site" evidence="6">
    <location>
        <position position="19"/>
    </location>
</feature>
<evidence type="ECO:0000256" key="1">
    <source>
        <dbReference type="ARBA" id="ARBA00011063"/>
    </source>
</evidence>
<dbReference type="RefSeq" id="WP_182539313.1">
    <property type="nucleotide sequence ID" value="NZ_JACJIP010000040.1"/>
</dbReference>
<dbReference type="GO" id="GO:0004725">
    <property type="term" value="F:protein tyrosine phosphatase activity"/>
    <property type="evidence" value="ECO:0007669"/>
    <property type="project" value="UniProtKB-EC"/>
</dbReference>
<organism evidence="8 9">
    <name type="scientific">Fontibacillus solani</name>
    <dbReference type="NCBI Taxonomy" id="1572857"/>
    <lineage>
        <taxon>Bacteria</taxon>
        <taxon>Bacillati</taxon>
        <taxon>Bacillota</taxon>
        <taxon>Bacilli</taxon>
        <taxon>Bacillales</taxon>
        <taxon>Paenibacillaceae</taxon>
        <taxon>Fontibacillus</taxon>
    </lineage>
</organism>